<organism evidence="1 2">
    <name type="scientific">Rhizobium giardinii</name>
    <dbReference type="NCBI Taxonomy" id="56731"/>
    <lineage>
        <taxon>Bacteria</taxon>
        <taxon>Pseudomonadati</taxon>
        <taxon>Pseudomonadota</taxon>
        <taxon>Alphaproteobacteria</taxon>
        <taxon>Hyphomicrobiales</taxon>
        <taxon>Rhizobiaceae</taxon>
        <taxon>Rhizobium/Agrobacterium group</taxon>
        <taxon>Rhizobium</taxon>
    </lineage>
</organism>
<name>A0A7W8X938_9HYPH</name>
<evidence type="ECO:0000313" key="2">
    <source>
        <dbReference type="Proteomes" id="UP000585507"/>
    </source>
</evidence>
<dbReference type="AlphaFoldDB" id="A0A7W8X938"/>
<accession>A0A7W8X938</accession>
<keyword evidence="2" id="KW-1185">Reference proteome</keyword>
<proteinExistence type="predicted"/>
<gene>
    <name evidence="1" type="ORF">GGD55_003550</name>
</gene>
<reference evidence="1 2" key="1">
    <citation type="submission" date="2020-08" db="EMBL/GenBank/DDBJ databases">
        <title>Genomic Encyclopedia of Type Strains, Phase IV (KMG-V): Genome sequencing to study the core and pangenomes of soil and plant-associated prokaryotes.</title>
        <authorList>
            <person name="Whitman W."/>
        </authorList>
    </citation>
    <scope>NUCLEOTIDE SEQUENCE [LARGE SCALE GENOMIC DNA]</scope>
    <source>
        <strain evidence="1 2">SEMIA 4084</strain>
    </source>
</reference>
<dbReference type="RefSeq" id="WP_018328385.1">
    <property type="nucleotide sequence ID" value="NZ_JACHBK010000007.1"/>
</dbReference>
<evidence type="ECO:0000313" key="1">
    <source>
        <dbReference type="EMBL" id="MBB5536839.1"/>
    </source>
</evidence>
<sequence>MTDDDDDDDDNDAAKIGQLLAEQRRTAERLDHIEQQLRLMADGALVQSAEPEPDDDFATENVVDASTASHRSGFSKPTIRRWVHDFSIGYKRGGRLFVSIPRLRRHTGDDR</sequence>
<comment type="caution">
    <text evidence="1">The sequence shown here is derived from an EMBL/GenBank/DDBJ whole genome shotgun (WGS) entry which is preliminary data.</text>
</comment>
<protein>
    <submittedName>
        <fullName evidence="1">Uncharacterized protein</fullName>
    </submittedName>
</protein>
<dbReference type="EMBL" id="JACHBK010000007">
    <property type="protein sequence ID" value="MBB5536839.1"/>
    <property type="molecule type" value="Genomic_DNA"/>
</dbReference>
<dbReference type="Proteomes" id="UP000585507">
    <property type="component" value="Unassembled WGS sequence"/>
</dbReference>